<protein>
    <submittedName>
        <fullName evidence="2">Uncharacterized protein</fullName>
    </submittedName>
</protein>
<gene>
    <name evidence="2" type="primary">RvY_05423-1</name>
    <name evidence="2" type="synonym">RvY_05423.1</name>
    <name evidence="2" type="ORF">RvY_05423</name>
</gene>
<proteinExistence type="predicted"/>
<keyword evidence="3" id="KW-1185">Reference proteome</keyword>
<dbReference type="EMBL" id="BDGG01000002">
    <property type="protein sequence ID" value="GAU93488.1"/>
    <property type="molecule type" value="Genomic_DNA"/>
</dbReference>
<reference evidence="2 3" key="1">
    <citation type="journal article" date="2016" name="Nat. Commun.">
        <title>Extremotolerant tardigrade genome and improved radiotolerance of human cultured cells by tardigrade-unique protein.</title>
        <authorList>
            <person name="Hashimoto T."/>
            <person name="Horikawa D.D."/>
            <person name="Saito Y."/>
            <person name="Kuwahara H."/>
            <person name="Kozuka-Hata H."/>
            <person name="Shin-I T."/>
            <person name="Minakuchi Y."/>
            <person name="Ohishi K."/>
            <person name="Motoyama A."/>
            <person name="Aizu T."/>
            <person name="Enomoto A."/>
            <person name="Kondo K."/>
            <person name="Tanaka S."/>
            <person name="Hara Y."/>
            <person name="Koshikawa S."/>
            <person name="Sagara H."/>
            <person name="Miura T."/>
            <person name="Yokobori S."/>
            <person name="Miyagawa K."/>
            <person name="Suzuki Y."/>
            <person name="Kubo T."/>
            <person name="Oyama M."/>
            <person name="Kohara Y."/>
            <person name="Fujiyama A."/>
            <person name="Arakawa K."/>
            <person name="Katayama T."/>
            <person name="Toyoda A."/>
            <person name="Kunieda T."/>
        </authorList>
    </citation>
    <scope>NUCLEOTIDE SEQUENCE [LARGE SCALE GENOMIC DNA]</scope>
    <source>
        <strain evidence="2 3">YOKOZUNA-1</strain>
    </source>
</reference>
<name>A0A1D1V4R9_RAMVA</name>
<accession>A0A1D1V4R9</accession>
<dbReference type="Proteomes" id="UP000186922">
    <property type="component" value="Unassembled WGS sequence"/>
</dbReference>
<feature type="compositionally biased region" description="Polar residues" evidence="1">
    <location>
        <begin position="1"/>
        <end position="19"/>
    </location>
</feature>
<evidence type="ECO:0000313" key="3">
    <source>
        <dbReference type="Proteomes" id="UP000186922"/>
    </source>
</evidence>
<sequence length="81" mass="8359">MTANQLATATTQPDVSSISPGAPAIQPSSLRVSQASSYHASGTRRARRINLPSGLPGSEGEPKSAKKTLATDSKDPTAHMD</sequence>
<evidence type="ECO:0000256" key="1">
    <source>
        <dbReference type="SAM" id="MobiDB-lite"/>
    </source>
</evidence>
<feature type="region of interest" description="Disordered" evidence="1">
    <location>
        <begin position="1"/>
        <end position="81"/>
    </location>
</feature>
<organism evidence="2 3">
    <name type="scientific">Ramazzottius varieornatus</name>
    <name type="common">Water bear</name>
    <name type="synonym">Tardigrade</name>
    <dbReference type="NCBI Taxonomy" id="947166"/>
    <lineage>
        <taxon>Eukaryota</taxon>
        <taxon>Metazoa</taxon>
        <taxon>Ecdysozoa</taxon>
        <taxon>Tardigrada</taxon>
        <taxon>Eutardigrada</taxon>
        <taxon>Parachela</taxon>
        <taxon>Hypsibioidea</taxon>
        <taxon>Ramazzottiidae</taxon>
        <taxon>Ramazzottius</taxon>
    </lineage>
</organism>
<feature type="compositionally biased region" description="Polar residues" evidence="1">
    <location>
        <begin position="26"/>
        <end position="40"/>
    </location>
</feature>
<evidence type="ECO:0000313" key="2">
    <source>
        <dbReference type="EMBL" id="GAU93488.1"/>
    </source>
</evidence>
<dbReference type="AlphaFoldDB" id="A0A1D1V4R9"/>
<feature type="compositionally biased region" description="Basic and acidic residues" evidence="1">
    <location>
        <begin position="72"/>
        <end position="81"/>
    </location>
</feature>
<comment type="caution">
    <text evidence="2">The sequence shown here is derived from an EMBL/GenBank/DDBJ whole genome shotgun (WGS) entry which is preliminary data.</text>
</comment>